<proteinExistence type="predicted"/>
<dbReference type="Proteomes" id="UP000198951">
    <property type="component" value="Unassembled WGS sequence"/>
</dbReference>
<evidence type="ECO:0000313" key="1">
    <source>
        <dbReference type="EMBL" id="SEA67135.1"/>
    </source>
</evidence>
<dbReference type="Gene3D" id="3.90.550.10">
    <property type="entry name" value="Spore Coat Polysaccharide Biosynthesis Protein SpsA, Chain A"/>
    <property type="match status" value="1"/>
</dbReference>
<sequence length="232" mass="26267">MNCKDPLSLSTAVLIFAHGDKVQSALKPIAYNRKQNVVLWHKMNERVLTLVQKTKLPYFISDENTQQGVSFGDKLSHAIQSVLDRGYDKVIVMGNDSPGLRLPHLQEAFMELQDNSVVLGPNFKGGTYLMGISRVSFNKEAFAKIDWQTPKVFEQLQALYSRQNVAIMAPLADCNTKNDFEKLLHELPFYSSFKSVLASLLFYVVARYLFLNQYYTNAVIGFNFNKGSPVLD</sequence>
<dbReference type="InterPro" id="IPR018641">
    <property type="entry name" value="Trfase_1_rSAM/seldom-assoc"/>
</dbReference>
<evidence type="ECO:0000313" key="2">
    <source>
        <dbReference type="Proteomes" id="UP000198951"/>
    </source>
</evidence>
<accession>A0A1H4D307</accession>
<evidence type="ECO:0008006" key="3">
    <source>
        <dbReference type="Google" id="ProtNLM"/>
    </source>
</evidence>
<dbReference type="RefSeq" id="WP_091089393.1">
    <property type="nucleotide sequence ID" value="NZ_FNRD01000007.1"/>
</dbReference>
<dbReference type="OrthoDB" id="9798250at2"/>
<dbReference type="PANTHER" id="PTHR36529">
    <property type="entry name" value="SLL1095 PROTEIN"/>
    <property type="match status" value="1"/>
</dbReference>
<name>A0A1H4D307_9FLAO</name>
<dbReference type="Pfam" id="PF09837">
    <property type="entry name" value="DUF2064"/>
    <property type="match status" value="1"/>
</dbReference>
<dbReference type="PANTHER" id="PTHR36529:SF1">
    <property type="entry name" value="GLYCOSYLTRANSFERASE"/>
    <property type="match status" value="1"/>
</dbReference>
<reference evidence="2" key="1">
    <citation type="submission" date="2016-10" db="EMBL/GenBank/DDBJ databases">
        <authorList>
            <person name="Varghese N."/>
            <person name="Submissions S."/>
        </authorList>
    </citation>
    <scope>NUCLEOTIDE SEQUENCE [LARGE SCALE GENOMIC DNA]</scope>
    <source>
        <strain evidence="2">DSM 22376</strain>
    </source>
</reference>
<dbReference type="InterPro" id="IPR029044">
    <property type="entry name" value="Nucleotide-diphossugar_trans"/>
</dbReference>
<dbReference type="EMBL" id="FNRD01000007">
    <property type="protein sequence ID" value="SEA67135.1"/>
    <property type="molecule type" value="Genomic_DNA"/>
</dbReference>
<dbReference type="STRING" id="150146.SAMN05443667_10732"/>
<dbReference type="AlphaFoldDB" id="A0A1H4D307"/>
<organism evidence="1 2">
    <name type="scientific">Flavobacterium gillisiae</name>
    <dbReference type="NCBI Taxonomy" id="150146"/>
    <lineage>
        <taxon>Bacteria</taxon>
        <taxon>Pseudomonadati</taxon>
        <taxon>Bacteroidota</taxon>
        <taxon>Flavobacteriia</taxon>
        <taxon>Flavobacteriales</taxon>
        <taxon>Flavobacteriaceae</taxon>
        <taxon>Flavobacterium</taxon>
    </lineage>
</organism>
<protein>
    <recommendedName>
        <fullName evidence="3">DUF2064 domain-containing protein</fullName>
    </recommendedName>
</protein>
<keyword evidence="2" id="KW-1185">Reference proteome</keyword>
<gene>
    <name evidence="1" type="ORF">SAMN05443667_10732</name>
</gene>
<dbReference type="SUPFAM" id="SSF53448">
    <property type="entry name" value="Nucleotide-diphospho-sugar transferases"/>
    <property type="match status" value="1"/>
</dbReference>